<protein>
    <submittedName>
        <fullName evidence="2">Uncharacterized protein</fullName>
    </submittedName>
</protein>
<gene>
    <name evidence="2" type="ORF">HAX54_043674</name>
</gene>
<comment type="caution">
    <text evidence="2">The sequence shown here is derived from an EMBL/GenBank/DDBJ whole genome shotgun (WGS) entry which is preliminary data.</text>
</comment>
<organism evidence="2 3">
    <name type="scientific">Datura stramonium</name>
    <name type="common">Jimsonweed</name>
    <name type="synonym">Common thornapple</name>
    <dbReference type="NCBI Taxonomy" id="4076"/>
    <lineage>
        <taxon>Eukaryota</taxon>
        <taxon>Viridiplantae</taxon>
        <taxon>Streptophyta</taxon>
        <taxon>Embryophyta</taxon>
        <taxon>Tracheophyta</taxon>
        <taxon>Spermatophyta</taxon>
        <taxon>Magnoliopsida</taxon>
        <taxon>eudicotyledons</taxon>
        <taxon>Gunneridae</taxon>
        <taxon>Pentapetalae</taxon>
        <taxon>asterids</taxon>
        <taxon>lamiids</taxon>
        <taxon>Solanales</taxon>
        <taxon>Solanaceae</taxon>
        <taxon>Solanoideae</taxon>
        <taxon>Datureae</taxon>
        <taxon>Datura</taxon>
    </lineage>
</organism>
<evidence type="ECO:0000256" key="1">
    <source>
        <dbReference type="SAM" id="MobiDB-lite"/>
    </source>
</evidence>
<evidence type="ECO:0000313" key="3">
    <source>
        <dbReference type="Proteomes" id="UP000823775"/>
    </source>
</evidence>
<keyword evidence="3" id="KW-1185">Reference proteome</keyword>
<evidence type="ECO:0000313" key="2">
    <source>
        <dbReference type="EMBL" id="MCE2055890.1"/>
    </source>
</evidence>
<proteinExistence type="predicted"/>
<sequence length="219" mass="24568">MRETTGRGKDRKVRRLFGVIRVQSGGTTGGCGIFWSKGEGEVLFGGVFCIGGVRVRGWCGDGVSPERREMRKEEDDGGYGVFRSKSSTGGGKRRGARGRGKGKGQLWVFSGGQWWRRGREREMNGWRFWRGKMREWMKSLGFGVGEGAQNKVLVGRTVQRFRNNIGETTTSTGSNGTMTRCQGQHEAWDRWGGRIPFYWNRCSRRPLAAVGDVDQNFAI</sequence>
<reference evidence="2 3" key="1">
    <citation type="journal article" date="2021" name="BMC Genomics">
        <title>Datura genome reveals duplications of psychoactive alkaloid biosynthetic genes and high mutation rate following tissue culture.</title>
        <authorList>
            <person name="Rajewski A."/>
            <person name="Carter-House D."/>
            <person name="Stajich J."/>
            <person name="Litt A."/>
        </authorList>
    </citation>
    <scope>NUCLEOTIDE SEQUENCE [LARGE SCALE GENOMIC DNA]</scope>
    <source>
        <strain evidence="2">AR-01</strain>
    </source>
</reference>
<dbReference type="EMBL" id="JACEIK010006569">
    <property type="protein sequence ID" value="MCE2055890.1"/>
    <property type="molecule type" value="Genomic_DNA"/>
</dbReference>
<feature type="compositionally biased region" description="Basic residues" evidence="1">
    <location>
        <begin position="91"/>
        <end position="102"/>
    </location>
</feature>
<accession>A0ABS8W324</accession>
<dbReference type="Proteomes" id="UP000823775">
    <property type="component" value="Unassembled WGS sequence"/>
</dbReference>
<name>A0ABS8W324_DATST</name>
<feature type="compositionally biased region" description="Basic and acidic residues" evidence="1">
    <location>
        <begin position="64"/>
        <end position="74"/>
    </location>
</feature>
<feature type="region of interest" description="Disordered" evidence="1">
    <location>
        <begin position="64"/>
        <end position="103"/>
    </location>
</feature>